<organism evidence="2 3">
    <name type="scientific">Trichoderma harzianum CBS 226.95</name>
    <dbReference type="NCBI Taxonomy" id="983964"/>
    <lineage>
        <taxon>Eukaryota</taxon>
        <taxon>Fungi</taxon>
        <taxon>Dikarya</taxon>
        <taxon>Ascomycota</taxon>
        <taxon>Pezizomycotina</taxon>
        <taxon>Sordariomycetes</taxon>
        <taxon>Hypocreomycetidae</taxon>
        <taxon>Hypocreales</taxon>
        <taxon>Hypocreaceae</taxon>
        <taxon>Trichoderma</taxon>
    </lineage>
</organism>
<dbReference type="RefSeq" id="XP_024772851.1">
    <property type="nucleotide sequence ID" value="XM_024915335.1"/>
</dbReference>
<dbReference type="AlphaFoldDB" id="A0A2T4A7X3"/>
<proteinExistence type="predicted"/>
<accession>A0A2T4A7X3</accession>
<dbReference type="GeneID" id="36623902"/>
<protein>
    <submittedName>
        <fullName evidence="2">Uncharacterized protein</fullName>
    </submittedName>
</protein>
<sequence>MSISTGTYIHLLLFSLTVQNSFIVFSSISNFARFSLPRSIHLKSPRLPALLAGAPCLAPCHTDGIEIRFSADPSFGLVCRFLHTLGIAPHARTRGFCPAHQRGCTAIEFPIDPSKCCCYLDCDSVLTKDLSSSITN</sequence>
<evidence type="ECO:0000256" key="1">
    <source>
        <dbReference type="SAM" id="Phobius"/>
    </source>
</evidence>
<gene>
    <name evidence="2" type="ORF">M431DRAFT_458678</name>
</gene>
<feature type="transmembrane region" description="Helical" evidence="1">
    <location>
        <begin position="12"/>
        <end position="36"/>
    </location>
</feature>
<keyword evidence="1" id="KW-1133">Transmembrane helix</keyword>
<evidence type="ECO:0000313" key="3">
    <source>
        <dbReference type="Proteomes" id="UP000241690"/>
    </source>
</evidence>
<dbReference type="Proteomes" id="UP000241690">
    <property type="component" value="Unassembled WGS sequence"/>
</dbReference>
<keyword evidence="1" id="KW-0812">Transmembrane</keyword>
<evidence type="ECO:0000313" key="2">
    <source>
        <dbReference type="EMBL" id="PTB53174.1"/>
    </source>
</evidence>
<keyword evidence="1" id="KW-0472">Membrane</keyword>
<keyword evidence="3" id="KW-1185">Reference proteome</keyword>
<name>A0A2T4A7X3_TRIHA</name>
<reference evidence="2 3" key="1">
    <citation type="submission" date="2016-07" db="EMBL/GenBank/DDBJ databases">
        <title>Multiple horizontal gene transfer events from other fungi enriched the ability of initially mycotrophic Trichoderma (Ascomycota) to feed on dead plant biomass.</title>
        <authorList>
            <consortium name="DOE Joint Genome Institute"/>
            <person name="Aerts A."/>
            <person name="Atanasova L."/>
            <person name="Chenthamara K."/>
            <person name="Zhang J."/>
            <person name="Grujic M."/>
            <person name="Henrissat B."/>
            <person name="Kuo A."/>
            <person name="Salamov A."/>
            <person name="Lipzen A."/>
            <person name="Labutti K."/>
            <person name="Barry K."/>
            <person name="Miao Y."/>
            <person name="Rahimi M.J."/>
            <person name="Shen Q."/>
            <person name="Grigoriev I.V."/>
            <person name="Kubicek C.P."/>
            <person name="Druzhinina I.S."/>
        </authorList>
    </citation>
    <scope>NUCLEOTIDE SEQUENCE [LARGE SCALE GENOMIC DNA]</scope>
    <source>
        <strain evidence="2 3">CBS 226.95</strain>
    </source>
</reference>
<dbReference type="EMBL" id="KZ679682">
    <property type="protein sequence ID" value="PTB53174.1"/>
    <property type="molecule type" value="Genomic_DNA"/>
</dbReference>